<keyword evidence="1" id="KW-0805">Transcription regulation</keyword>
<dbReference type="Pfam" id="PF12833">
    <property type="entry name" value="HTH_18"/>
    <property type="match status" value="1"/>
</dbReference>
<dbReference type="GO" id="GO:0000976">
    <property type="term" value="F:transcription cis-regulatory region binding"/>
    <property type="evidence" value="ECO:0007669"/>
    <property type="project" value="TreeGrafter"/>
</dbReference>
<proteinExistence type="predicted"/>
<dbReference type="PANTHER" id="PTHR47894:SF1">
    <property type="entry name" value="HTH-TYPE TRANSCRIPTIONAL REGULATOR VQSM"/>
    <property type="match status" value="1"/>
</dbReference>
<dbReference type="SUPFAM" id="SSF46689">
    <property type="entry name" value="Homeodomain-like"/>
    <property type="match status" value="1"/>
</dbReference>
<feature type="domain" description="HTH araC/xylS-type" evidence="4">
    <location>
        <begin position="239"/>
        <end position="336"/>
    </location>
</feature>
<evidence type="ECO:0000256" key="2">
    <source>
        <dbReference type="ARBA" id="ARBA00023125"/>
    </source>
</evidence>
<dbReference type="RefSeq" id="WP_026636631.1">
    <property type="nucleotide sequence ID" value="NZ_FONH01000002.1"/>
</dbReference>
<dbReference type="InterPro" id="IPR032687">
    <property type="entry name" value="AraC-type_N"/>
</dbReference>
<name>A0A1I1ZMH9_9GAMM</name>
<dbReference type="Gene3D" id="1.10.10.60">
    <property type="entry name" value="Homeodomain-like"/>
    <property type="match status" value="1"/>
</dbReference>
<dbReference type="PRINTS" id="PR00032">
    <property type="entry name" value="HTHARAC"/>
</dbReference>
<dbReference type="PANTHER" id="PTHR47894">
    <property type="entry name" value="HTH-TYPE TRANSCRIPTIONAL REGULATOR GADX"/>
    <property type="match status" value="1"/>
</dbReference>
<keyword evidence="6" id="KW-1185">Reference proteome</keyword>
<dbReference type="Proteomes" id="UP000199477">
    <property type="component" value="Unassembled WGS sequence"/>
</dbReference>
<dbReference type="GO" id="GO:0005829">
    <property type="term" value="C:cytosol"/>
    <property type="evidence" value="ECO:0007669"/>
    <property type="project" value="TreeGrafter"/>
</dbReference>
<keyword evidence="2 5" id="KW-0238">DNA-binding</keyword>
<evidence type="ECO:0000313" key="6">
    <source>
        <dbReference type="Proteomes" id="UP000199477"/>
    </source>
</evidence>
<sequence>MSPMPPDRLVVPATHVYTLRRLLITHGGPVTHALDELDRPLAQAGQGGAVSLRLDDQWCARVESLGQPELGHLSGRACRVAEHGVLGFALLSCANLGEALKLWTRYAPTLAGGFEIRQAVVPGGMEFTIRDLYPLLPGRSFAMDRFVAFTLGLCEQLAGLPPQAMALYLPARALTRAVAASRHHPMPALAGDPGQVRLIVSNTSLATPIASAHAALLAVLQQQCELEHARVRRPGDWAGRVEHLLERRLDLPFPIEAAAKALCVSTRTLKRRLQEEGWSYRTLVDEVRKREALRAMANPSLRLEDIAGLVGYTDQANFARAFRRWTGQAPGTYRTEQAAKVTPLRQAFRAAA</sequence>
<dbReference type="PROSITE" id="PS01124">
    <property type="entry name" value="HTH_ARAC_FAMILY_2"/>
    <property type="match status" value="1"/>
</dbReference>
<dbReference type="InterPro" id="IPR018060">
    <property type="entry name" value="HTH_AraC"/>
</dbReference>
<protein>
    <submittedName>
        <fullName evidence="5">AraC-type DNA-binding protein</fullName>
    </submittedName>
</protein>
<dbReference type="Pfam" id="PF12625">
    <property type="entry name" value="Arabinose_bd"/>
    <property type="match status" value="1"/>
</dbReference>
<gene>
    <name evidence="5" type="ORF">SAMN02799615_00761</name>
</gene>
<evidence type="ECO:0000313" key="5">
    <source>
        <dbReference type="EMBL" id="SFE32832.1"/>
    </source>
</evidence>
<dbReference type="SMART" id="SM00342">
    <property type="entry name" value="HTH_ARAC"/>
    <property type="match status" value="1"/>
</dbReference>
<dbReference type="InterPro" id="IPR020449">
    <property type="entry name" value="Tscrpt_reg_AraC-type_HTH"/>
</dbReference>
<organism evidence="5 6">
    <name type="scientific">Dyella marensis</name>
    <dbReference type="NCBI Taxonomy" id="500610"/>
    <lineage>
        <taxon>Bacteria</taxon>
        <taxon>Pseudomonadati</taxon>
        <taxon>Pseudomonadota</taxon>
        <taxon>Gammaproteobacteria</taxon>
        <taxon>Lysobacterales</taxon>
        <taxon>Rhodanobacteraceae</taxon>
        <taxon>Dyella</taxon>
    </lineage>
</organism>
<dbReference type="GO" id="GO:0003700">
    <property type="term" value="F:DNA-binding transcription factor activity"/>
    <property type="evidence" value="ECO:0007669"/>
    <property type="project" value="InterPro"/>
</dbReference>
<dbReference type="STRING" id="500610.SAMN02799615_00761"/>
<dbReference type="InterPro" id="IPR009057">
    <property type="entry name" value="Homeodomain-like_sf"/>
</dbReference>
<dbReference type="EMBL" id="FONH01000002">
    <property type="protein sequence ID" value="SFE32832.1"/>
    <property type="molecule type" value="Genomic_DNA"/>
</dbReference>
<reference evidence="6" key="1">
    <citation type="submission" date="2016-10" db="EMBL/GenBank/DDBJ databases">
        <authorList>
            <person name="Varghese N."/>
            <person name="Submissions S."/>
        </authorList>
    </citation>
    <scope>NUCLEOTIDE SEQUENCE [LARGE SCALE GENOMIC DNA]</scope>
    <source>
        <strain evidence="6">UNC178MFTsu3.1</strain>
    </source>
</reference>
<keyword evidence="3" id="KW-0804">Transcription</keyword>
<dbReference type="AlphaFoldDB" id="A0A1I1ZMH9"/>
<evidence type="ECO:0000256" key="1">
    <source>
        <dbReference type="ARBA" id="ARBA00023015"/>
    </source>
</evidence>
<accession>A0A1I1ZMH9</accession>
<evidence type="ECO:0000259" key="4">
    <source>
        <dbReference type="PROSITE" id="PS01124"/>
    </source>
</evidence>
<evidence type="ECO:0000256" key="3">
    <source>
        <dbReference type="ARBA" id="ARBA00023163"/>
    </source>
</evidence>